<evidence type="ECO:0000313" key="12">
    <source>
        <dbReference type="EMBL" id="EIJ78187.1"/>
    </source>
</evidence>
<keyword evidence="4 9" id="KW-0489">Methyltransferase</keyword>
<comment type="similarity">
    <text evidence="2 9">Belongs to the MGMT family.</text>
</comment>
<dbReference type="Gene3D" id="1.10.10.10">
    <property type="entry name" value="Winged helix-like DNA-binding domain superfamily/Winged helix DNA-binding domain"/>
    <property type="match status" value="1"/>
</dbReference>
<evidence type="ECO:0000256" key="1">
    <source>
        <dbReference type="ARBA" id="ARBA00001286"/>
    </source>
</evidence>
<dbReference type="eggNOG" id="COG0350">
    <property type="taxonomic scope" value="Bacteria"/>
</dbReference>
<evidence type="ECO:0000256" key="5">
    <source>
        <dbReference type="ARBA" id="ARBA00022679"/>
    </source>
</evidence>
<evidence type="ECO:0000256" key="3">
    <source>
        <dbReference type="ARBA" id="ARBA00022490"/>
    </source>
</evidence>
<reference evidence="12 13" key="1">
    <citation type="journal article" date="2012" name="Appl. Environ. Microbiol.">
        <title>Genome Sequence of Thermotolerant Bacillus methanolicus: Features and Regulation Related to Methylotrophy and Production of L-Lysine and L-Glutamate from Methanol.</title>
        <authorList>
            <person name="Heggeset T.M."/>
            <person name="Krog A."/>
            <person name="Balzer S."/>
            <person name="Wentzel A."/>
            <person name="Ellingsen T.E."/>
            <person name="Brautaset T."/>
        </authorList>
    </citation>
    <scope>NUCLEOTIDE SEQUENCE [LARGE SCALE GENOMIC DNA]</scope>
    <source>
        <strain evidence="12 13">PB1</strain>
    </source>
</reference>
<dbReference type="PATRIC" id="fig|997296.3.peg.2425"/>
<name>I3DVB6_BACMT</name>
<comment type="caution">
    <text evidence="12">The sequence shown here is derived from an EMBL/GenBank/DDBJ whole genome shotgun (WGS) entry which is preliminary data.</text>
</comment>
<keyword evidence="5 9" id="KW-0808">Transferase</keyword>
<dbReference type="RefSeq" id="WP_004436454.1">
    <property type="nucleotide sequence ID" value="NZ_AFEU01000003.1"/>
</dbReference>
<keyword evidence="6 9" id="KW-0227">DNA damage</keyword>
<evidence type="ECO:0000256" key="8">
    <source>
        <dbReference type="ARBA" id="ARBA00049348"/>
    </source>
</evidence>
<dbReference type="InterPro" id="IPR023546">
    <property type="entry name" value="MGMT"/>
</dbReference>
<dbReference type="FunFam" id="1.10.10.10:FF:000214">
    <property type="entry name" value="Methylated-DNA--protein-cysteine methyltransferase"/>
    <property type="match status" value="1"/>
</dbReference>
<dbReference type="GO" id="GO:0003908">
    <property type="term" value="F:methylated-DNA-[protein]-cysteine S-methyltransferase activity"/>
    <property type="evidence" value="ECO:0007669"/>
    <property type="project" value="UniProtKB-UniRule"/>
</dbReference>
<evidence type="ECO:0000256" key="2">
    <source>
        <dbReference type="ARBA" id="ARBA00008711"/>
    </source>
</evidence>
<dbReference type="EMBL" id="AFEU01000003">
    <property type="protein sequence ID" value="EIJ78187.1"/>
    <property type="molecule type" value="Genomic_DNA"/>
</dbReference>
<comment type="subcellular location">
    <subcellularLocation>
        <location evidence="9">Cytoplasm</location>
    </subcellularLocation>
</comment>
<dbReference type="SUPFAM" id="SSF53155">
    <property type="entry name" value="Methylated DNA-protein cysteine methyltransferase domain"/>
    <property type="match status" value="1"/>
</dbReference>
<evidence type="ECO:0000256" key="6">
    <source>
        <dbReference type="ARBA" id="ARBA00022763"/>
    </source>
</evidence>
<dbReference type="GO" id="GO:0006307">
    <property type="term" value="P:DNA alkylation repair"/>
    <property type="evidence" value="ECO:0007669"/>
    <property type="project" value="UniProtKB-UniRule"/>
</dbReference>
<organism evidence="12 13">
    <name type="scientific">Bacillus methanolicus PB1</name>
    <dbReference type="NCBI Taxonomy" id="997296"/>
    <lineage>
        <taxon>Bacteria</taxon>
        <taxon>Bacillati</taxon>
        <taxon>Bacillota</taxon>
        <taxon>Bacilli</taxon>
        <taxon>Bacillales</taxon>
        <taxon>Bacillaceae</taxon>
        <taxon>Bacillus</taxon>
    </lineage>
</organism>
<dbReference type="InterPro" id="IPR001497">
    <property type="entry name" value="MethylDNA_cys_MeTrfase_AS"/>
</dbReference>
<dbReference type="Pfam" id="PF01035">
    <property type="entry name" value="DNA_binding_1"/>
    <property type="match status" value="1"/>
</dbReference>
<dbReference type="PROSITE" id="PS00374">
    <property type="entry name" value="MGMT"/>
    <property type="match status" value="1"/>
</dbReference>
<dbReference type="NCBIfam" id="TIGR00589">
    <property type="entry name" value="ogt"/>
    <property type="match status" value="1"/>
</dbReference>
<dbReference type="GO" id="GO:0005737">
    <property type="term" value="C:cytoplasm"/>
    <property type="evidence" value="ECO:0007669"/>
    <property type="project" value="UniProtKB-SubCell"/>
</dbReference>
<evidence type="ECO:0000256" key="7">
    <source>
        <dbReference type="ARBA" id="ARBA00023204"/>
    </source>
</evidence>
<gene>
    <name evidence="12" type="ORF">PB1_11524</name>
</gene>
<sequence length="187" mass="21301">MLSKNSQIVFWTMFLYEQWQMYITATSKGLCYVGSPNKPFEELSNWVKKLLPNSVLLQDDEKLQPYADELTEYLRGQRKTFVQPLDLFGTPFQLSVWNALREIPYGQTKSYSEIAAHIQKPSSVRAVGAAIGANPLLIMIPCHRVIGKNGTLTGYRGGLEMKKHLLQLESERSLIKRRLLLPNSITV</sequence>
<comment type="catalytic activity">
    <reaction evidence="1 9">
        <text>a 4-O-methyl-thymidine in DNA + L-cysteinyl-[protein] = a thymidine in DNA + S-methyl-L-cysteinyl-[protein]</text>
        <dbReference type="Rhea" id="RHEA:53428"/>
        <dbReference type="Rhea" id="RHEA-COMP:10131"/>
        <dbReference type="Rhea" id="RHEA-COMP:10132"/>
        <dbReference type="Rhea" id="RHEA-COMP:13555"/>
        <dbReference type="Rhea" id="RHEA-COMP:13556"/>
        <dbReference type="ChEBI" id="CHEBI:29950"/>
        <dbReference type="ChEBI" id="CHEBI:82612"/>
        <dbReference type="ChEBI" id="CHEBI:137386"/>
        <dbReference type="ChEBI" id="CHEBI:137387"/>
        <dbReference type="EC" id="2.1.1.63"/>
    </reaction>
</comment>
<dbReference type="InterPro" id="IPR008332">
    <property type="entry name" value="MethylG_MeTrfase_N"/>
</dbReference>
<feature type="domain" description="Methylated-DNA-[protein]-cysteine S-methyltransferase DNA binding" evidence="10">
    <location>
        <begin position="91"/>
        <end position="170"/>
    </location>
</feature>
<keyword evidence="13" id="KW-1185">Reference proteome</keyword>
<dbReference type="InterPro" id="IPR036388">
    <property type="entry name" value="WH-like_DNA-bd_sf"/>
</dbReference>
<evidence type="ECO:0000259" key="10">
    <source>
        <dbReference type="Pfam" id="PF01035"/>
    </source>
</evidence>
<dbReference type="AlphaFoldDB" id="I3DVB6"/>
<dbReference type="Gene3D" id="3.30.160.70">
    <property type="entry name" value="Methylated DNA-protein cysteine methyltransferase domain"/>
    <property type="match status" value="1"/>
</dbReference>
<evidence type="ECO:0000259" key="11">
    <source>
        <dbReference type="Pfam" id="PF02870"/>
    </source>
</evidence>
<dbReference type="InterPro" id="IPR036217">
    <property type="entry name" value="MethylDNA_cys_MeTrfase_DNAb"/>
</dbReference>
<dbReference type="HAMAP" id="MF_00772">
    <property type="entry name" value="OGT"/>
    <property type="match status" value="1"/>
</dbReference>
<dbReference type="CDD" id="cd06445">
    <property type="entry name" value="ATase"/>
    <property type="match status" value="1"/>
</dbReference>
<dbReference type="InterPro" id="IPR036631">
    <property type="entry name" value="MGMT_N_sf"/>
</dbReference>
<dbReference type="Pfam" id="PF02870">
    <property type="entry name" value="Methyltransf_1N"/>
    <property type="match status" value="1"/>
</dbReference>
<dbReference type="InterPro" id="IPR014048">
    <property type="entry name" value="MethylDNA_cys_MeTrfase_DNA-bd"/>
</dbReference>
<keyword evidence="7 9" id="KW-0234">DNA repair</keyword>
<dbReference type="EC" id="2.1.1.63" evidence="9"/>
<keyword evidence="3 9" id="KW-0963">Cytoplasm</keyword>
<comment type="miscellaneous">
    <text evidence="9">This enzyme catalyzes only one turnover and therefore is not strictly catalytic. According to one definition, an enzyme is a biocatalyst that acts repeatedly and over many reaction cycles.</text>
</comment>
<dbReference type="SUPFAM" id="SSF46767">
    <property type="entry name" value="Methylated DNA-protein cysteine methyltransferase, C-terminal domain"/>
    <property type="match status" value="1"/>
</dbReference>
<comment type="function">
    <text evidence="9">Involved in the cellular defense against the biological effects of O6-methylguanine (O6-MeG) and O4-methylthymine (O4-MeT) in DNA. Repairs the methylated nucleobase in DNA by stoichiometrically transferring the methyl group to a cysteine residue in the enzyme. This is a suicide reaction: the enzyme is irreversibly inactivated.</text>
</comment>
<feature type="domain" description="Methylguanine DNA methyltransferase ribonuclease-like" evidence="11">
    <location>
        <begin position="16"/>
        <end position="87"/>
    </location>
</feature>
<evidence type="ECO:0000256" key="9">
    <source>
        <dbReference type="HAMAP-Rule" id="MF_00772"/>
    </source>
</evidence>
<dbReference type="PANTHER" id="PTHR10815">
    <property type="entry name" value="METHYLATED-DNA--PROTEIN-CYSTEINE METHYLTRANSFERASE"/>
    <property type="match status" value="1"/>
</dbReference>
<protein>
    <recommendedName>
        <fullName evidence="9">Methylated-DNA--protein-cysteine methyltransferase</fullName>
        <ecNumber evidence="9">2.1.1.63</ecNumber>
    </recommendedName>
    <alternativeName>
        <fullName evidence="9">6-O-methylguanine-DNA methyltransferase</fullName>
        <shortName evidence="9">MGMT</shortName>
    </alternativeName>
    <alternativeName>
        <fullName evidence="9">O-6-methylguanine-DNA-alkyltransferase</fullName>
    </alternativeName>
</protein>
<dbReference type="Proteomes" id="UP000010523">
    <property type="component" value="Unassembled WGS sequence"/>
</dbReference>
<proteinExistence type="inferred from homology"/>
<dbReference type="GO" id="GO:0032259">
    <property type="term" value="P:methylation"/>
    <property type="evidence" value="ECO:0007669"/>
    <property type="project" value="UniProtKB-KW"/>
</dbReference>
<evidence type="ECO:0000256" key="4">
    <source>
        <dbReference type="ARBA" id="ARBA00022603"/>
    </source>
</evidence>
<dbReference type="PANTHER" id="PTHR10815:SF12">
    <property type="entry name" value="METHYLATED-DNA--PROTEIN-CYSTEINE METHYLTRANSFERASE, INDUCIBLE"/>
    <property type="match status" value="1"/>
</dbReference>
<feature type="active site" description="Nucleophile; methyl group acceptor" evidence="9">
    <location>
        <position position="142"/>
    </location>
</feature>
<dbReference type="STRING" id="997296.PB1_11524"/>
<accession>I3DVB6</accession>
<evidence type="ECO:0000313" key="13">
    <source>
        <dbReference type="Proteomes" id="UP000010523"/>
    </source>
</evidence>
<comment type="catalytic activity">
    <reaction evidence="8 9">
        <text>a 6-O-methyl-2'-deoxyguanosine in DNA + L-cysteinyl-[protein] = S-methyl-L-cysteinyl-[protein] + a 2'-deoxyguanosine in DNA</text>
        <dbReference type="Rhea" id="RHEA:24000"/>
        <dbReference type="Rhea" id="RHEA-COMP:10131"/>
        <dbReference type="Rhea" id="RHEA-COMP:10132"/>
        <dbReference type="Rhea" id="RHEA-COMP:11367"/>
        <dbReference type="Rhea" id="RHEA-COMP:11368"/>
        <dbReference type="ChEBI" id="CHEBI:29950"/>
        <dbReference type="ChEBI" id="CHEBI:82612"/>
        <dbReference type="ChEBI" id="CHEBI:85445"/>
        <dbReference type="ChEBI" id="CHEBI:85448"/>
        <dbReference type="EC" id="2.1.1.63"/>
    </reaction>
</comment>
<dbReference type="OrthoDB" id="9802228at2"/>